<organism evidence="3 4">
    <name type="scientific">Streptomyces ureilyticus</name>
    <dbReference type="NCBI Taxonomy" id="1775131"/>
    <lineage>
        <taxon>Bacteria</taxon>
        <taxon>Bacillati</taxon>
        <taxon>Actinomycetota</taxon>
        <taxon>Actinomycetes</taxon>
        <taxon>Kitasatosporales</taxon>
        <taxon>Streptomycetaceae</taxon>
        <taxon>Streptomyces</taxon>
    </lineage>
</organism>
<accession>A0ABX0E950</accession>
<evidence type="ECO:0000256" key="2">
    <source>
        <dbReference type="SAM" id="SignalP"/>
    </source>
</evidence>
<evidence type="ECO:0000313" key="3">
    <source>
        <dbReference type="EMBL" id="NGO48331.1"/>
    </source>
</evidence>
<dbReference type="Pfam" id="PF12028">
    <property type="entry name" value="DUF3515"/>
    <property type="match status" value="1"/>
</dbReference>
<evidence type="ECO:0000313" key="4">
    <source>
        <dbReference type="Proteomes" id="UP001518140"/>
    </source>
</evidence>
<dbReference type="Proteomes" id="UP001518140">
    <property type="component" value="Unassembled WGS sequence"/>
</dbReference>
<feature type="compositionally biased region" description="Basic and acidic residues" evidence="1">
    <location>
        <begin position="52"/>
        <end position="66"/>
    </location>
</feature>
<gene>
    <name evidence="3" type="ORF">G6048_41695</name>
</gene>
<dbReference type="EMBL" id="JAAKZX010000246">
    <property type="protein sequence ID" value="NGO48331.1"/>
    <property type="molecule type" value="Genomic_DNA"/>
</dbReference>
<feature type="region of interest" description="Disordered" evidence="1">
    <location>
        <begin position="52"/>
        <end position="71"/>
    </location>
</feature>
<protein>
    <submittedName>
        <fullName evidence="3">DUF3515 domain-containing protein</fullName>
    </submittedName>
</protein>
<name>A0ABX0E950_9ACTN</name>
<proteinExistence type="predicted"/>
<evidence type="ECO:0000256" key="1">
    <source>
        <dbReference type="SAM" id="MobiDB-lite"/>
    </source>
</evidence>
<dbReference type="InterPro" id="IPR021903">
    <property type="entry name" value="DUF3515"/>
</dbReference>
<dbReference type="PROSITE" id="PS51257">
    <property type="entry name" value="PROKAR_LIPOPROTEIN"/>
    <property type="match status" value="1"/>
</dbReference>
<sequence length="160" mass="16913">MNLFRSRLFGLPALALLISATGCSSADDSASAAVPSPDAKVTKLCQNLDERLPPKVDGLDREDPEPRSTLTAGWGGPAIILRCGVERPAEMLDPKASTTEVNGVAWLVQEQDDGSYVFTTGLREAYVEVGFSEEQAAKGAGPLVDFAQPIKKAIPEGIAN</sequence>
<comment type="caution">
    <text evidence="3">The sequence shown here is derived from an EMBL/GenBank/DDBJ whole genome shotgun (WGS) entry which is preliminary data.</text>
</comment>
<dbReference type="RefSeq" id="WP_165344823.1">
    <property type="nucleotide sequence ID" value="NZ_JAAKZX010000246.1"/>
</dbReference>
<keyword evidence="4" id="KW-1185">Reference proteome</keyword>
<reference evidence="3 4" key="1">
    <citation type="submission" date="2020-02" db="EMBL/GenBank/DDBJ databases">
        <title>Whole-genome analyses of novel actinobacteria.</title>
        <authorList>
            <person name="Sahin N."/>
            <person name="Tokatli A."/>
        </authorList>
    </citation>
    <scope>NUCLEOTIDE SEQUENCE [LARGE SCALE GENOMIC DNA]</scope>
    <source>
        <strain evidence="3 4">YC419</strain>
    </source>
</reference>
<feature type="chain" id="PRO_5046599774" evidence="2">
    <location>
        <begin position="27"/>
        <end position="160"/>
    </location>
</feature>
<feature type="signal peptide" evidence="2">
    <location>
        <begin position="1"/>
        <end position="26"/>
    </location>
</feature>
<keyword evidence="2" id="KW-0732">Signal</keyword>